<evidence type="ECO:0000313" key="3">
    <source>
        <dbReference type="Proteomes" id="UP000192501"/>
    </source>
</evidence>
<dbReference type="VEuPathDB" id="MicrosporidiaDB:HERIO_2171"/>
<name>A0A1X0QFU8_9MICR</name>
<accession>A0A1X0QFU8</accession>
<evidence type="ECO:0000256" key="1">
    <source>
        <dbReference type="SAM" id="Coils"/>
    </source>
</evidence>
<evidence type="ECO:0000313" key="2">
    <source>
        <dbReference type="EMBL" id="ORD98688.1"/>
    </source>
</evidence>
<dbReference type="AlphaFoldDB" id="A0A1X0QFU8"/>
<comment type="caution">
    <text evidence="2">The sequence shown here is derived from an EMBL/GenBank/DDBJ whole genome shotgun (WGS) entry which is preliminary data.</text>
</comment>
<dbReference type="Proteomes" id="UP000192501">
    <property type="component" value="Unassembled WGS sequence"/>
</dbReference>
<gene>
    <name evidence="2" type="ORF">A0H76_2067</name>
</gene>
<reference evidence="2 3" key="1">
    <citation type="journal article" date="2017" name="Environ. Microbiol.">
        <title>Decay of the glycolytic pathway and adaptation to intranuclear parasitism within Enterocytozoonidae microsporidia.</title>
        <authorList>
            <person name="Wiredu Boakye D."/>
            <person name="Jaroenlak P."/>
            <person name="Prachumwat A."/>
            <person name="Williams T.A."/>
            <person name="Bateman K.S."/>
            <person name="Itsathitphaisarn O."/>
            <person name="Sritunyalucksana K."/>
            <person name="Paszkiewicz K.H."/>
            <person name="Moore K.A."/>
            <person name="Stentiford G.D."/>
            <person name="Williams B.A."/>
        </authorList>
    </citation>
    <scope>NUCLEOTIDE SEQUENCE [LARGE SCALE GENOMIC DNA]</scope>
    <source>
        <strain evidence="3">canceri</strain>
    </source>
</reference>
<protein>
    <submittedName>
        <fullName evidence="2">Uncharacterized protein</fullName>
    </submittedName>
</protein>
<keyword evidence="1" id="KW-0175">Coiled coil</keyword>
<feature type="coiled-coil region" evidence="1">
    <location>
        <begin position="194"/>
        <end position="221"/>
    </location>
</feature>
<dbReference type="VEuPathDB" id="MicrosporidiaDB:A0H76_2067"/>
<proteinExistence type="predicted"/>
<organism evidence="2 3">
    <name type="scientific">Hepatospora eriocheir</name>
    <dbReference type="NCBI Taxonomy" id="1081669"/>
    <lineage>
        <taxon>Eukaryota</taxon>
        <taxon>Fungi</taxon>
        <taxon>Fungi incertae sedis</taxon>
        <taxon>Microsporidia</taxon>
        <taxon>Hepatosporidae</taxon>
        <taxon>Hepatospora</taxon>
    </lineage>
</organism>
<dbReference type="EMBL" id="LTAI01000504">
    <property type="protein sequence ID" value="ORD98688.1"/>
    <property type="molecule type" value="Genomic_DNA"/>
</dbReference>
<sequence>MEDIKTLSDCIFKLTSDEYDINDWNVIYKIIYGEEKNISLLPSKEYSCIFKVSYYAHNFYKKTMNNLNPFLISNKSQEMNFYECSLFKLIRAIIDNFSLDSIEYNLNNVNCFIYSLNNLMRFTVFYNQLKQFLNSFNNNEKNIKIKYKNLVGLFKMEIADLKNSIDMFKENYFNKKEKATSSLINYNDIYKITIKNNFCSIEEAKNNLEELKTTYLLIINKLWRFTKIKENKRIYYLLRKHKWFLIKEYEKYIKKLN</sequence>